<dbReference type="RefSeq" id="WP_380849472.1">
    <property type="nucleotide sequence ID" value="NZ_JBHSFP010000037.1"/>
</dbReference>
<protein>
    <submittedName>
        <fullName evidence="1">Phenazine biosynthesis protein</fullName>
    </submittedName>
</protein>
<keyword evidence="2" id="KW-1185">Reference proteome</keyword>
<name>A0ABV9CT84_9ACTN</name>
<accession>A0ABV9CT84</accession>
<organism evidence="1 2">
    <name type="scientific">Sphaerisporangium dianthi</name>
    <dbReference type="NCBI Taxonomy" id="1436120"/>
    <lineage>
        <taxon>Bacteria</taxon>
        <taxon>Bacillati</taxon>
        <taxon>Actinomycetota</taxon>
        <taxon>Actinomycetes</taxon>
        <taxon>Streptosporangiales</taxon>
        <taxon>Streptosporangiaceae</taxon>
        <taxon>Sphaerisporangium</taxon>
    </lineage>
</organism>
<dbReference type="Proteomes" id="UP001596004">
    <property type="component" value="Unassembled WGS sequence"/>
</dbReference>
<reference evidence="2" key="1">
    <citation type="journal article" date="2019" name="Int. J. Syst. Evol. Microbiol.">
        <title>The Global Catalogue of Microorganisms (GCM) 10K type strain sequencing project: providing services to taxonomists for standard genome sequencing and annotation.</title>
        <authorList>
            <consortium name="The Broad Institute Genomics Platform"/>
            <consortium name="The Broad Institute Genome Sequencing Center for Infectious Disease"/>
            <person name="Wu L."/>
            <person name="Ma J."/>
        </authorList>
    </citation>
    <scope>NUCLEOTIDE SEQUENCE [LARGE SCALE GENOMIC DNA]</scope>
    <source>
        <strain evidence="2">CGMCC 4.7132</strain>
    </source>
</reference>
<dbReference type="SUPFAM" id="SSF56801">
    <property type="entry name" value="Acetyl-CoA synthetase-like"/>
    <property type="match status" value="1"/>
</dbReference>
<gene>
    <name evidence="1" type="ORF">ACFO60_34690</name>
</gene>
<dbReference type="Gene3D" id="3.40.50.12780">
    <property type="entry name" value="N-terminal domain of ligase-like"/>
    <property type="match status" value="1"/>
</dbReference>
<proteinExistence type="predicted"/>
<comment type="caution">
    <text evidence="1">The sequence shown here is derived from an EMBL/GenBank/DDBJ whole genome shotgun (WGS) entry which is preliminary data.</text>
</comment>
<evidence type="ECO:0000313" key="1">
    <source>
        <dbReference type="EMBL" id="MFC4535942.1"/>
    </source>
</evidence>
<sequence length="369" mass="40995">MSDDFAAVFEAPVDQAPDLDELVVATMTWHFSPSTGSRFWIEQAASFGFDPLSDVKTYDDLQRLFADVKIDWSTIPAHTLVPRGSLGRPGRFGVYESGGTTGAPKRIVDATSRRRNIEYQSLFLDEQGFPTGGQQAGWLHIGPTGPHVMAKNIGNLTEVRGFLAYFVDLDPRWVKRCIATGREDESNRYIDHILDQVRDVLLSQDIQAVSSTPRILERIVARPDVYEPLREKVRGIIWGGTSIDAETLSLLENEAFPGARLAGAYGNTMMGMAPQRTRVEGDPSPCVFRPFYPYTIVDVVDPVDLTTRVPVDERGVVKITALTRDLFMPPTVERDMVTLRAPLDGHLGVEVSDVRPNETAKETIIEGVY</sequence>
<dbReference type="EMBL" id="JBHSFP010000037">
    <property type="protein sequence ID" value="MFC4535942.1"/>
    <property type="molecule type" value="Genomic_DNA"/>
</dbReference>
<dbReference type="InterPro" id="IPR042099">
    <property type="entry name" value="ANL_N_sf"/>
</dbReference>
<evidence type="ECO:0000313" key="2">
    <source>
        <dbReference type="Proteomes" id="UP001596004"/>
    </source>
</evidence>